<keyword evidence="4 6" id="KW-0067">ATP-binding</keyword>
<dbReference type="GO" id="GO:0003723">
    <property type="term" value="F:RNA binding"/>
    <property type="evidence" value="ECO:0007669"/>
    <property type="project" value="UniProtKB-UniRule"/>
</dbReference>
<dbReference type="Pfam" id="PF14933">
    <property type="entry name" value="CEP19"/>
    <property type="match status" value="1"/>
</dbReference>
<sequence>MVKRRSLAAEQETTDVTTCGDREMDKQQVYTEMQNVLHQVQDDEHPENIMQTDQLESLKRHKSNSLKKVINNAQGLPNWISQPITVQAAIISTDNNKIDSTASEIKLSSILLQRLTAMGIEHWFPVQEAILPQLLKTRWWTQSVSPGDLCVAASTGSGKTLAYAVPIVETLLTRVIPRIRALVIVPTRDLALQVRRTFESLVIGTKLRVAAVTGQASFSAEKALLVSAEIPCSSSLDSLLLQHPLANEDAITESGGSSRIDILIATPGRLMDHLNGTPGFSLSHLRFLVIDEADRLLNQSFHGWLGSVLKAVDPVQKEAAASNHLDIPSTALQKLLFSATLTRNPSKIASLRLRNPRYITVSGSPDGLLDQDVNNVDMNDQPANITSSVEQRFITPPSLVERMVVLSESDKPLALLYFFDTLKHSGVLVFVKSVESAHRLSLLLNLSLKLHHGKASNDQPLTEAFSSDLSVSKRQKLISMFKAGQILGLICSDIMARGMDLGESVKVVINYSVPSRIKSYVHRIGRTARAGRDGIAYTFLESRQVRWFKSECKANLSRADSSHQFKKLALDEKHWGPYISSYQASLEQLHRTMKGKNNDSPSSSSDSSSNSSSSSDDSSSDSPSSSDDSSSDSSSSSDDSSSDSPSSSDGSSSDSSSSSSDSSSSSSDSSSNSLNNESDQVLKSSLMHPASVVYHSGIQAPEFKSTPNRLRRRKIPLWDIDEAVDIHTRQLDFDKITNDVISRHKMYLQNCNQNQIRFLIEMVCKHYKIDCRPKAKEFSIPRPLQPQPLQHTPPLDIVSSSKTTYTIETPKCADVSEKSQQKPILADNNQFQNAQAFLSTAGKMSGELDSSLKVSLAMPSSIDSTRPAEKSSTFPLPPSQTHSTSNGLVDLNKLNDAELFAIKTTMESDFSKNQIRKEDKKFQYDIKKSFGPAVEKSDWDSDSEDDATSTKPITTNIMGSIDSTPTSRLEAIPTVHENKMAVSKSTFPDIPKKTFLKESVSKRNQEIDGNSFSSDSDEDDIDALLNALDSTTDTKPRVQDKSAVSASEASISERYRLLNEPTKICSSSTIEKLPIDTKNIFQTEIHNSTLSAVKSSIPQAAVVFASPSFVEKQNSSETSIIHSHDKLSPVDTSKLAILKNQNPVSAQSHLENLPPLSGNNMAIKSSHEIFPSSLTSINKKEVAHADPAALPSKLLDISSHQSAPQNMSVSQSDAPISSTNEKPSTILSHANSPAPPDDIDEIFEDFEMHSDDDDFFTSSTKTINPATNPVAPKATSTQQSVPQSASFQSKDPASLTNSSLILQNEKPSMNVRLQELSESKPSNQASNQIPHQQVIDKNKSMLVPITDSPNKSSFLADLPVFSKRPVTETATGLQTPNIAVAESTPPKSRIVEFKNDDIDEYGAGHTDDEFENDADIVFSDDESLSNSRPISRKNEYHLGSLSDDDDLF</sequence>
<reference evidence="10 11" key="2">
    <citation type="submission" date="2016-05" db="EMBL/GenBank/DDBJ databases">
        <title>Lineage-specific infection strategies underlie the spectrum of fungal disease in amphibians.</title>
        <authorList>
            <person name="Cuomo C.A."/>
            <person name="Farrer R.A."/>
            <person name="James T."/>
            <person name="Longcore J."/>
            <person name="Birren B."/>
        </authorList>
    </citation>
    <scope>NUCLEOTIDE SEQUENCE [LARGE SCALE GENOMIC DNA]</scope>
    <source>
        <strain evidence="10 11">JEL423</strain>
    </source>
</reference>
<evidence type="ECO:0000313" key="10">
    <source>
        <dbReference type="EMBL" id="OAJ43743.1"/>
    </source>
</evidence>
<dbReference type="InterPro" id="IPR001650">
    <property type="entry name" value="Helicase_C-like"/>
</dbReference>
<feature type="non-terminal residue" evidence="10">
    <location>
        <position position="1"/>
    </location>
</feature>
<evidence type="ECO:0000256" key="2">
    <source>
        <dbReference type="ARBA" id="ARBA00022801"/>
    </source>
</evidence>
<dbReference type="SMART" id="SM00490">
    <property type="entry name" value="HELICc"/>
    <property type="match status" value="1"/>
</dbReference>
<dbReference type="InterPro" id="IPR029412">
    <property type="entry name" value="CEP19"/>
</dbReference>
<dbReference type="Gene3D" id="3.40.50.300">
    <property type="entry name" value="P-loop containing nucleotide triphosphate hydrolases"/>
    <property type="match status" value="2"/>
</dbReference>
<feature type="compositionally biased region" description="Polar residues" evidence="7">
    <location>
        <begin position="870"/>
        <end position="887"/>
    </location>
</feature>
<gene>
    <name evidence="10" type="ORF">BDEG_27071</name>
</gene>
<feature type="compositionally biased region" description="Acidic residues" evidence="7">
    <location>
        <begin position="1237"/>
        <end position="1255"/>
    </location>
</feature>
<dbReference type="InterPro" id="IPR000629">
    <property type="entry name" value="RNA-helicase_DEAD-box_CS"/>
</dbReference>
<evidence type="ECO:0000256" key="4">
    <source>
        <dbReference type="ARBA" id="ARBA00022840"/>
    </source>
</evidence>
<feature type="region of interest" description="Disordered" evidence="7">
    <location>
        <begin position="1420"/>
        <end position="1448"/>
    </location>
</feature>
<reference evidence="10 11" key="1">
    <citation type="submission" date="2006-10" db="EMBL/GenBank/DDBJ databases">
        <title>The Genome Sequence of Batrachochytrium dendrobatidis JEL423.</title>
        <authorList>
            <consortium name="The Broad Institute Genome Sequencing Platform"/>
            <person name="Birren B."/>
            <person name="Lander E."/>
            <person name="Galagan J."/>
            <person name="Cuomo C."/>
            <person name="Devon K."/>
            <person name="Jaffe D."/>
            <person name="Butler J."/>
            <person name="Alvarez P."/>
            <person name="Gnerre S."/>
            <person name="Grabherr M."/>
            <person name="Kleber M."/>
            <person name="Mauceli E."/>
            <person name="Brockman W."/>
            <person name="Young S."/>
            <person name="LaButti K."/>
            <person name="Sykes S."/>
            <person name="DeCaprio D."/>
            <person name="Crawford M."/>
            <person name="Koehrsen M."/>
            <person name="Engels R."/>
            <person name="Montgomery P."/>
            <person name="Pearson M."/>
            <person name="Howarth C."/>
            <person name="Larson L."/>
            <person name="White J."/>
            <person name="O'Leary S."/>
            <person name="Kodira C."/>
            <person name="Zeng Q."/>
            <person name="Yandava C."/>
            <person name="Alvarado L."/>
            <person name="Longcore J."/>
            <person name="James T."/>
        </authorList>
    </citation>
    <scope>NUCLEOTIDE SEQUENCE [LARGE SCALE GENOMIC DNA]</scope>
    <source>
        <strain evidence="10 11">JEL423</strain>
    </source>
</reference>
<dbReference type="InterPro" id="IPR027417">
    <property type="entry name" value="P-loop_NTPase"/>
</dbReference>
<dbReference type="EC" id="3.6.4.13" evidence="6"/>
<keyword evidence="2 6" id="KW-0378">Hydrolase</keyword>
<feature type="compositionally biased region" description="Polar residues" evidence="7">
    <location>
        <begin position="1274"/>
        <end position="1295"/>
    </location>
</feature>
<feature type="compositionally biased region" description="Polar residues" evidence="7">
    <location>
        <begin position="949"/>
        <end position="964"/>
    </location>
</feature>
<evidence type="ECO:0000259" key="9">
    <source>
        <dbReference type="PROSITE" id="PS51194"/>
    </source>
</evidence>
<dbReference type="Pfam" id="PF00270">
    <property type="entry name" value="DEAD"/>
    <property type="match status" value="1"/>
</dbReference>
<dbReference type="GO" id="GO:0005524">
    <property type="term" value="F:ATP binding"/>
    <property type="evidence" value="ECO:0007669"/>
    <property type="project" value="UniProtKB-UniRule"/>
</dbReference>
<dbReference type="InterPro" id="IPR014001">
    <property type="entry name" value="Helicase_ATP-bd"/>
</dbReference>
<comment type="function">
    <text evidence="6">RNA helicase.</text>
</comment>
<dbReference type="PROSITE" id="PS00039">
    <property type="entry name" value="DEAD_ATP_HELICASE"/>
    <property type="match status" value="1"/>
</dbReference>
<evidence type="ECO:0000256" key="7">
    <source>
        <dbReference type="SAM" id="MobiDB-lite"/>
    </source>
</evidence>
<dbReference type="Proteomes" id="UP000077115">
    <property type="component" value="Unassembled WGS sequence"/>
</dbReference>
<keyword evidence="3 6" id="KW-0347">Helicase</keyword>
<dbReference type="OrthoDB" id="3370at2759"/>
<organism evidence="10 11">
    <name type="scientific">Batrachochytrium dendrobatidis (strain JEL423)</name>
    <dbReference type="NCBI Taxonomy" id="403673"/>
    <lineage>
        <taxon>Eukaryota</taxon>
        <taxon>Fungi</taxon>
        <taxon>Fungi incertae sedis</taxon>
        <taxon>Chytridiomycota</taxon>
        <taxon>Chytridiomycota incertae sedis</taxon>
        <taxon>Chytridiomycetes</taxon>
        <taxon>Rhizophydiales</taxon>
        <taxon>Rhizophydiales incertae sedis</taxon>
        <taxon>Batrachochytrium</taxon>
    </lineage>
</organism>
<dbReference type="PROSITE" id="PS51194">
    <property type="entry name" value="HELICASE_CTER"/>
    <property type="match status" value="1"/>
</dbReference>
<dbReference type="VEuPathDB" id="FungiDB:BDEG_27071"/>
<feature type="domain" description="Helicase C-terminal" evidence="9">
    <location>
        <begin position="398"/>
        <end position="569"/>
    </location>
</feature>
<dbReference type="Pfam" id="PF00271">
    <property type="entry name" value="Helicase_C"/>
    <property type="match status" value="1"/>
</dbReference>
<keyword evidence="5 6" id="KW-0694">RNA-binding</keyword>
<dbReference type="SMART" id="SM00487">
    <property type="entry name" value="DEXDc"/>
    <property type="match status" value="1"/>
</dbReference>
<dbReference type="GO" id="GO:0003724">
    <property type="term" value="F:RNA helicase activity"/>
    <property type="evidence" value="ECO:0007669"/>
    <property type="project" value="UniProtKB-EC"/>
</dbReference>
<feature type="region of interest" description="Disordered" evidence="7">
    <location>
        <begin position="1200"/>
        <end position="1295"/>
    </location>
</feature>
<dbReference type="InterPro" id="IPR011545">
    <property type="entry name" value="DEAD/DEAH_box_helicase_dom"/>
</dbReference>
<dbReference type="CDD" id="cd17956">
    <property type="entry name" value="DEADc_DDX51"/>
    <property type="match status" value="1"/>
</dbReference>
<evidence type="ECO:0000313" key="11">
    <source>
        <dbReference type="Proteomes" id="UP000077115"/>
    </source>
</evidence>
<dbReference type="PANTHER" id="PTHR24031">
    <property type="entry name" value="RNA HELICASE"/>
    <property type="match status" value="1"/>
</dbReference>
<dbReference type="SUPFAM" id="SSF52540">
    <property type="entry name" value="P-loop containing nucleoside triphosphate hydrolases"/>
    <property type="match status" value="1"/>
</dbReference>
<feature type="region of interest" description="Disordered" evidence="7">
    <location>
        <begin position="933"/>
        <end position="964"/>
    </location>
</feature>
<dbReference type="CDD" id="cd18787">
    <property type="entry name" value="SF2_C_DEAD"/>
    <property type="match status" value="1"/>
</dbReference>
<feature type="compositionally biased region" description="Low complexity" evidence="7">
    <location>
        <begin position="598"/>
        <end position="673"/>
    </location>
</feature>
<evidence type="ECO:0000256" key="5">
    <source>
        <dbReference type="ARBA" id="ARBA00022884"/>
    </source>
</evidence>
<comment type="similarity">
    <text evidence="6">Belongs to the DEAD box helicase family.</text>
</comment>
<name>A0A177WUH3_BATDL</name>
<accession>A0A177WUH3</accession>
<keyword evidence="1 6" id="KW-0547">Nucleotide-binding</keyword>
<feature type="region of interest" description="Disordered" evidence="7">
    <location>
        <begin position="593"/>
        <end position="678"/>
    </location>
</feature>
<comment type="catalytic activity">
    <reaction evidence="6">
        <text>ATP + H2O = ADP + phosphate + H(+)</text>
        <dbReference type="Rhea" id="RHEA:13065"/>
        <dbReference type="ChEBI" id="CHEBI:15377"/>
        <dbReference type="ChEBI" id="CHEBI:15378"/>
        <dbReference type="ChEBI" id="CHEBI:30616"/>
        <dbReference type="ChEBI" id="CHEBI:43474"/>
        <dbReference type="ChEBI" id="CHEBI:456216"/>
        <dbReference type="EC" id="3.6.4.13"/>
    </reaction>
</comment>
<proteinExistence type="inferred from homology"/>
<feature type="domain" description="Helicase ATP-binding" evidence="8">
    <location>
        <begin position="140"/>
        <end position="359"/>
    </location>
</feature>
<evidence type="ECO:0000256" key="6">
    <source>
        <dbReference type="RuleBase" id="RU365068"/>
    </source>
</evidence>
<feature type="region of interest" description="Disordered" evidence="7">
    <location>
        <begin position="862"/>
        <end position="888"/>
    </location>
</feature>
<dbReference type="STRING" id="403673.A0A177WUH3"/>
<feature type="compositionally biased region" description="Polar residues" evidence="7">
    <location>
        <begin position="1200"/>
        <end position="1231"/>
    </location>
</feature>
<protein>
    <recommendedName>
        <fullName evidence="6">ATP-dependent RNA helicase</fullName>
        <ecNumber evidence="6">3.6.4.13</ecNumber>
    </recommendedName>
</protein>
<dbReference type="GO" id="GO:0016787">
    <property type="term" value="F:hydrolase activity"/>
    <property type="evidence" value="ECO:0007669"/>
    <property type="project" value="UniProtKB-KW"/>
</dbReference>
<evidence type="ECO:0000256" key="3">
    <source>
        <dbReference type="ARBA" id="ARBA00022806"/>
    </source>
</evidence>
<comment type="domain">
    <text evidence="6">The Q motif is unique to and characteristic of the DEAD box family of RNA helicases and controls ATP binding and hydrolysis.</text>
</comment>
<dbReference type="PROSITE" id="PS51192">
    <property type="entry name" value="HELICASE_ATP_BIND_1"/>
    <property type="match status" value="1"/>
</dbReference>
<dbReference type="EMBL" id="DS022310">
    <property type="protein sequence ID" value="OAJ43743.1"/>
    <property type="molecule type" value="Genomic_DNA"/>
</dbReference>
<evidence type="ECO:0000259" key="8">
    <source>
        <dbReference type="PROSITE" id="PS51192"/>
    </source>
</evidence>
<evidence type="ECO:0000256" key="1">
    <source>
        <dbReference type="ARBA" id="ARBA00022741"/>
    </source>
</evidence>